<evidence type="ECO:0000313" key="1">
    <source>
        <dbReference type="EMBL" id="KAK7441581.1"/>
    </source>
</evidence>
<gene>
    <name evidence="1" type="ORF">VKT23_016573</name>
</gene>
<evidence type="ECO:0008006" key="3">
    <source>
        <dbReference type="Google" id="ProtNLM"/>
    </source>
</evidence>
<comment type="caution">
    <text evidence="1">The sequence shown here is derived from an EMBL/GenBank/DDBJ whole genome shotgun (WGS) entry which is preliminary data.</text>
</comment>
<reference evidence="1 2" key="1">
    <citation type="submission" date="2024-01" db="EMBL/GenBank/DDBJ databases">
        <title>A draft genome for the cacao thread blight pathogen Marasmiellus scandens.</title>
        <authorList>
            <person name="Baruah I.K."/>
            <person name="Leung J."/>
            <person name="Bukari Y."/>
            <person name="Amoako-Attah I."/>
            <person name="Meinhardt L.W."/>
            <person name="Bailey B.A."/>
            <person name="Cohen S.P."/>
        </authorList>
    </citation>
    <scope>NUCLEOTIDE SEQUENCE [LARGE SCALE GENOMIC DNA]</scope>
    <source>
        <strain evidence="1 2">GH-19</strain>
    </source>
</reference>
<organism evidence="1 2">
    <name type="scientific">Marasmiellus scandens</name>
    <dbReference type="NCBI Taxonomy" id="2682957"/>
    <lineage>
        <taxon>Eukaryota</taxon>
        <taxon>Fungi</taxon>
        <taxon>Dikarya</taxon>
        <taxon>Basidiomycota</taxon>
        <taxon>Agaricomycotina</taxon>
        <taxon>Agaricomycetes</taxon>
        <taxon>Agaricomycetidae</taxon>
        <taxon>Agaricales</taxon>
        <taxon>Marasmiineae</taxon>
        <taxon>Omphalotaceae</taxon>
        <taxon>Marasmiellus</taxon>
    </lineage>
</organism>
<evidence type="ECO:0000313" key="2">
    <source>
        <dbReference type="Proteomes" id="UP001498398"/>
    </source>
</evidence>
<protein>
    <recommendedName>
        <fullName evidence="3">F-actin-capping protein subunit alpha</fullName>
    </recommendedName>
</protein>
<dbReference type="EMBL" id="JBANRG010000062">
    <property type="protein sequence ID" value="KAK7441581.1"/>
    <property type="molecule type" value="Genomic_DNA"/>
</dbReference>
<proteinExistence type="predicted"/>
<dbReference type="Proteomes" id="UP001498398">
    <property type="component" value="Unassembled WGS sequence"/>
</dbReference>
<sequence length="231" mass="26096">MTTIISDELLSLFRSNPQTLVKISNILQAEKDVQSFYTAIPSTIPDNVAQVLRERIVFPGNDTITDAYPATKSSSINPEYDAGAASFMRRFWYGVRTSDPSSQSSATREEVHDLYIECSSSKIFMCCMHIDTAGDEASLTVRYRGEEGEAEITNFQMHEHNEDEYKNGGVKELIGKVIKDIGLEGQVEPMEMIDWLIREEFGKYRDGKFSLEEYGNDVSLRDVIAGLEYDD</sequence>
<accession>A0ABR1IWA2</accession>
<keyword evidence="2" id="KW-1185">Reference proteome</keyword>
<name>A0ABR1IWA2_9AGAR</name>